<evidence type="ECO:0000256" key="4">
    <source>
        <dbReference type="ARBA" id="ARBA00022692"/>
    </source>
</evidence>
<evidence type="ECO:0000256" key="2">
    <source>
        <dbReference type="ARBA" id="ARBA00022448"/>
    </source>
</evidence>
<sequence>MSSVIQGVSYDRETGQTLGFVYLYLEELNRTAVAHTDGHFEFVNVPAGTYTLSASRIGYRTASVQITVPLNDTLNVEIRLTPSVMSGEAIVVTGNKDFTVGSELEHVSKSISGNNLRRDLSSTLAKTLEDLPGLDSRTMGSAPARPIIRGLGGERVLILQDGARTGDVSSQSADHAVTVDPVAAEKIEIARGPAALKYGGNAIGGVVNVVRNQIATSMPDHVHGTASIQGESVNSGGITALQAGLPIGSFALQADGNLRTGQNLQTPAGELDNSDILSTNNALGLSYIRPWGYVGSAFSMYLNNYGIPPDPEGGHANGVDIEMQKFQFDGKSEIFFEDSFFRAADISYSYKNYYHREIEPGGAIGTEFGVLTSNASLNARHGKKGILQSGTIGIWAEAKNYAIQGANTPDSDAYSLAAYLIEEKDFGALHMEVGGRIEAVNSVPLEDDPDSRIGNIRERSFAGLSSSIAAVYDFGSGVYTGVSLMHSYRAPSQEELFSEGPHLASYSYEIGNPDLKPERGFGKEIFLRYKGPLFQAEVTGYHNDFSNYIYPRNTGRPSLRFPTLNEYQFFGADALLYGIEFSAELALSSKLALSGSFNYTHGEREVTQQEQQAGGQTEDIQPLPMIPPFKGMLNLTYSTGSIQFGSRLKAAAKQTRTGDFEEPTDGYVVLDLFGQYRLQHGSLLHTFSLRADNLLNESYFNHLSRIKELMPQPGRNVSLLYRVYF</sequence>
<evidence type="ECO:0000256" key="1">
    <source>
        <dbReference type="ARBA" id="ARBA00004571"/>
    </source>
</evidence>
<dbReference type="InterPro" id="IPR012910">
    <property type="entry name" value="Plug_dom"/>
</dbReference>
<dbReference type="Gene3D" id="2.40.170.20">
    <property type="entry name" value="TonB-dependent receptor, beta-barrel domain"/>
    <property type="match status" value="1"/>
</dbReference>
<feature type="domain" description="TonB-dependent receptor plug" evidence="11">
    <location>
        <begin position="109"/>
        <end position="206"/>
    </location>
</feature>
<dbReference type="GO" id="GO:0044718">
    <property type="term" value="P:siderophore transmembrane transport"/>
    <property type="evidence" value="ECO:0007669"/>
    <property type="project" value="TreeGrafter"/>
</dbReference>
<keyword evidence="3 8" id="KW-1134">Transmembrane beta strand</keyword>
<dbReference type="PROSITE" id="PS52016">
    <property type="entry name" value="TONB_DEPENDENT_REC_3"/>
    <property type="match status" value="1"/>
</dbReference>
<keyword evidence="5 9" id="KW-0798">TonB box</keyword>
<evidence type="ECO:0000256" key="9">
    <source>
        <dbReference type="RuleBase" id="RU003357"/>
    </source>
</evidence>
<evidence type="ECO:0000256" key="3">
    <source>
        <dbReference type="ARBA" id="ARBA00022452"/>
    </source>
</evidence>
<dbReference type="SUPFAM" id="SSF56935">
    <property type="entry name" value="Porins"/>
    <property type="match status" value="1"/>
</dbReference>
<evidence type="ECO:0000259" key="11">
    <source>
        <dbReference type="Pfam" id="PF07715"/>
    </source>
</evidence>
<dbReference type="GO" id="GO:0015344">
    <property type="term" value="F:siderophore uptake transmembrane transporter activity"/>
    <property type="evidence" value="ECO:0007669"/>
    <property type="project" value="TreeGrafter"/>
</dbReference>
<dbReference type="InterPro" id="IPR000531">
    <property type="entry name" value="Beta-barrel_TonB"/>
</dbReference>
<evidence type="ECO:0000313" key="12">
    <source>
        <dbReference type="EMBL" id="NGP76046.1"/>
    </source>
</evidence>
<evidence type="ECO:0000259" key="10">
    <source>
        <dbReference type="Pfam" id="PF00593"/>
    </source>
</evidence>
<keyword evidence="12" id="KW-0675">Receptor</keyword>
<gene>
    <name evidence="12" type="ORF">G3570_05355</name>
</gene>
<proteinExistence type="inferred from homology"/>
<organism evidence="12 13">
    <name type="scientific">Halalkalibaculum roseum</name>
    <dbReference type="NCBI Taxonomy" id="2709311"/>
    <lineage>
        <taxon>Bacteria</taxon>
        <taxon>Pseudomonadati</taxon>
        <taxon>Balneolota</taxon>
        <taxon>Balneolia</taxon>
        <taxon>Balneolales</taxon>
        <taxon>Balneolaceae</taxon>
        <taxon>Halalkalibaculum</taxon>
    </lineage>
</organism>
<reference evidence="12 13" key="1">
    <citation type="submission" date="2020-02" db="EMBL/GenBank/DDBJ databases">
        <title>Balneolaceae bacterium YR4-1, complete genome.</title>
        <authorList>
            <person name="Li Y."/>
            <person name="Wu S."/>
        </authorList>
    </citation>
    <scope>NUCLEOTIDE SEQUENCE [LARGE SCALE GENOMIC DNA]</scope>
    <source>
        <strain evidence="12 13">YR4-1</strain>
    </source>
</reference>
<evidence type="ECO:0000256" key="8">
    <source>
        <dbReference type="PROSITE-ProRule" id="PRU01360"/>
    </source>
</evidence>
<dbReference type="InterPro" id="IPR013784">
    <property type="entry name" value="Carb-bd-like_fold"/>
</dbReference>
<dbReference type="Pfam" id="PF07715">
    <property type="entry name" value="Plug"/>
    <property type="match status" value="1"/>
</dbReference>
<dbReference type="InterPro" id="IPR037066">
    <property type="entry name" value="Plug_dom_sf"/>
</dbReference>
<dbReference type="Gene3D" id="2.60.40.1120">
    <property type="entry name" value="Carboxypeptidase-like, regulatory domain"/>
    <property type="match status" value="1"/>
</dbReference>
<keyword evidence="4 8" id="KW-0812">Transmembrane</keyword>
<comment type="similarity">
    <text evidence="8 9">Belongs to the TonB-dependent receptor family.</text>
</comment>
<feature type="domain" description="TonB-dependent receptor-like beta-barrel" evidence="10">
    <location>
        <begin position="279"/>
        <end position="694"/>
    </location>
</feature>
<dbReference type="InterPro" id="IPR039426">
    <property type="entry name" value="TonB-dep_rcpt-like"/>
</dbReference>
<comment type="caution">
    <text evidence="12">The sequence shown here is derived from an EMBL/GenBank/DDBJ whole genome shotgun (WGS) entry which is preliminary data.</text>
</comment>
<dbReference type="Proteomes" id="UP000473278">
    <property type="component" value="Unassembled WGS sequence"/>
</dbReference>
<dbReference type="GO" id="GO:0030246">
    <property type="term" value="F:carbohydrate binding"/>
    <property type="evidence" value="ECO:0007669"/>
    <property type="project" value="InterPro"/>
</dbReference>
<name>A0A6M1SV86_9BACT</name>
<evidence type="ECO:0000313" key="13">
    <source>
        <dbReference type="Proteomes" id="UP000473278"/>
    </source>
</evidence>
<dbReference type="CDD" id="cd01347">
    <property type="entry name" value="ligand_gated_channel"/>
    <property type="match status" value="1"/>
</dbReference>
<dbReference type="SUPFAM" id="SSF49452">
    <property type="entry name" value="Starch-binding domain-like"/>
    <property type="match status" value="1"/>
</dbReference>
<dbReference type="EMBL" id="JAALLT010000002">
    <property type="protein sequence ID" value="NGP76046.1"/>
    <property type="molecule type" value="Genomic_DNA"/>
</dbReference>
<evidence type="ECO:0000256" key="5">
    <source>
        <dbReference type="ARBA" id="ARBA00023077"/>
    </source>
</evidence>
<keyword evidence="2 8" id="KW-0813">Transport</keyword>
<dbReference type="PANTHER" id="PTHR30069:SF40">
    <property type="entry name" value="TONB-DEPENDENT RECEPTOR NMB0964-RELATED"/>
    <property type="match status" value="1"/>
</dbReference>
<dbReference type="GO" id="GO:0009279">
    <property type="term" value="C:cell outer membrane"/>
    <property type="evidence" value="ECO:0007669"/>
    <property type="project" value="UniProtKB-SubCell"/>
</dbReference>
<accession>A0A6M1SV86</accession>
<keyword evidence="13" id="KW-1185">Reference proteome</keyword>
<dbReference type="Pfam" id="PF13715">
    <property type="entry name" value="CarbopepD_reg_2"/>
    <property type="match status" value="1"/>
</dbReference>
<dbReference type="InterPro" id="IPR036942">
    <property type="entry name" value="Beta-barrel_TonB_sf"/>
</dbReference>
<dbReference type="PANTHER" id="PTHR30069">
    <property type="entry name" value="TONB-DEPENDENT OUTER MEMBRANE RECEPTOR"/>
    <property type="match status" value="1"/>
</dbReference>
<dbReference type="Gene3D" id="2.170.130.10">
    <property type="entry name" value="TonB-dependent receptor, plug domain"/>
    <property type="match status" value="1"/>
</dbReference>
<evidence type="ECO:0000256" key="7">
    <source>
        <dbReference type="ARBA" id="ARBA00023237"/>
    </source>
</evidence>
<comment type="subcellular location">
    <subcellularLocation>
        <location evidence="1 8">Cell outer membrane</location>
        <topology evidence="1 8">Multi-pass membrane protein</topology>
    </subcellularLocation>
</comment>
<dbReference type="Pfam" id="PF00593">
    <property type="entry name" value="TonB_dep_Rec_b-barrel"/>
    <property type="match status" value="1"/>
</dbReference>
<dbReference type="AlphaFoldDB" id="A0A6M1SV86"/>
<keyword evidence="7 8" id="KW-0998">Cell outer membrane</keyword>
<protein>
    <submittedName>
        <fullName evidence="12">TonB-dependent receptor</fullName>
    </submittedName>
</protein>
<dbReference type="RefSeq" id="WP_165140061.1">
    <property type="nucleotide sequence ID" value="NZ_JAALLT010000002.1"/>
</dbReference>
<evidence type="ECO:0000256" key="6">
    <source>
        <dbReference type="ARBA" id="ARBA00023136"/>
    </source>
</evidence>
<keyword evidence="6 8" id="KW-0472">Membrane</keyword>